<dbReference type="EMBL" id="FOVI01000010">
    <property type="protein sequence ID" value="SFN77536.1"/>
    <property type="molecule type" value="Genomic_DNA"/>
</dbReference>
<sequence>MKILKNSLVILIFTIFGCSNDQSNLDIITEEENIHINQTNSISNYSLEEILNGIRKWDSLRSNPDELLQHFENYNALNLDISQFPQGNTLHAYACILNGELKFAVISEVYDSESYQDSLIDYIKIVDLHYTDIAVLTEQTYESYTFPLPTQYIQAADAINRIEDWNVNFENWLSNTTSVYQGFHMPTYSLQAQDYTIYLGLKSNIGSPNIKDADLVIDSNNGLFYDTVAGFPRPGRQGKYYLLELI</sequence>
<name>A0A1I5BS36_9FLAO</name>
<organism evidence="1 2">
    <name type="scientific">Paenimyroides ummariense</name>
    <dbReference type="NCBI Taxonomy" id="913024"/>
    <lineage>
        <taxon>Bacteria</taxon>
        <taxon>Pseudomonadati</taxon>
        <taxon>Bacteroidota</taxon>
        <taxon>Flavobacteriia</taxon>
        <taxon>Flavobacteriales</taxon>
        <taxon>Flavobacteriaceae</taxon>
        <taxon>Paenimyroides</taxon>
    </lineage>
</organism>
<reference evidence="2" key="1">
    <citation type="submission" date="2016-10" db="EMBL/GenBank/DDBJ databases">
        <authorList>
            <person name="Varghese N."/>
            <person name="Submissions S."/>
        </authorList>
    </citation>
    <scope>NUCLEOTIDE SEQUENCE [LARGE SCALE GENOMIC DNA]</scope>
    <source>
        <strain evidence="2">DS-12</strain>
    </source>
</reference>
<dbReference type="OrthoDB" id="1490176at2"/>
<evidence type="ECO:0000313" key="2">
    <source>
        <dbReference type="Proteomes" id="UP000199036"/>
    </source>
</evidence>
<dbReference type="STRING" id="913024.SAMN05421741_110107"/>
<protein>
    <submittedName>
        <fullName evidence="1">Uncharacterized protein</fullName>
    </submittedName>
</protein>
<gene>
    <name evidence="1" type="ORF">SAMN05421741_110107</name>
</gene>
<keyword evidence="2" id="KW-1185">Reference proteome</keyword>
<proteinExistence type="predicted"/>
<evidence type="ECO:0000313" key="1">
    <source>
        <dbReference type="EMBL" id="SFN77536.1"/>
    </source>
</evidence>
<dbReference type="AlphaFoldDB" id="A0A1I5BS36"/>
<dbReference type="PROSITE" id="PS51257">
    <property type="entry name" value="PROKAR_LIPOPROTEIN"/>
    <property type="match status" value="1"/>
</dbReference>
<dbReference type="Proteomes" id="UP000199036">
    <property type="component" value="Unassembled WGS sequence"/>
</dbReference>
<accession>A0A1I5BS36</accession>
<dbReference type="RefSeq" id="WP_091522781.1">
    <property type="nucleotide sequence ID" value="NZ_FOVI01000010.1"/>
</dbReference>